<feature type="domain" description="T-SNARE coiled-coil homology" evidence="3">
    <location>
        <begin position="173"/>
        <end position="235"/>
    </location>
</feature>
<dbReference type="CDD" id="cd15841">
    <property type="entry name" value="SNARE_Qc"/>
    <property type="match status" value="1"/>
</dbReference>
<keyword evidence="1" id="KW-0813">Transport</keyword>
<evidence type="ECO:0000313" key="5">
    <source>
        <dbReference type="Proteomes" id="UP000077202"/>
    </source>
</evidence>
<sequence length="289" mass="31890">MSVTDLLTRAEALCKKYEKYDLDKKQDATVYKNDRFMMLYTTLQADLEAAMQKANDASIEKNRAVVATLNAEVRRAKAALKEQIPKLTKYAGKKVKGATKEDLALRPDLVLGLVAKIEDIPDGVVAPRKPVKGKKGKGAAETIKIDAMSPEQVMSGSQNQSSEESSSFAQEADRRKAKQDESLEVISEGLTTLGNMAQDINEEMDKQTTLVDEIDSKVDKAATEMKSTNVRLKETLVRVKYSDLCVRNVNLLLKHKHTFATPEHASGSVLYAHVVNVCDSKQSRTLVTA</sequence>
<feature type="compositionally biased region" description="Basic and acidic residues" evidence="2">
    <location>
        <begin position="171"/>
        <end position="181"/>
    </location>
</feature>
<dbReference type="PANTHER" id="PTHR19305">
    <property type="entry name" value="SYNAPTOSOMAL ASSOCIATED PROTEIN"/>
    <property type="match status" value="1"/>
</dbReference>
<evidence type="ECO:0000259" key="3">
    <source>
        <dbReference type="PROSITE" id="PS50192"/>
    </source>
</evidence>
<dbReference type="SUPFAM" id="SSF58038">
    <property type="entry name" value="SNARE fusion complex"/>
    <property type="match status" value="1"/>
</dbReference>
<keyword evidence="1" id="KW-0653">Protein transport</keyword>
<dbReference type="SMART" id="SM00397">
    <property type="entry name" value="t_SNARE"/>
    <property type="match status" value="1"/>
</dbReference>
<organism evidence="4 5">
    <name type="scientific">Marchantia polymorpha subsp. ruderalis</name>
    <dbReference type="NCBI Taxonomy" id="1480154"/>
    <lineage>
        <taxon>Eukaryota</taxon>
        <taxon>Viridiplantae</taxon>
        <taxon>Streptophyta</taxon>
        <taxon>Embryophyta</taxon>
        <taxon>Marchantiophyta</taxon>
        <taxon>Marchantiopsida</taxon>
        <taxon>Marchantiidae</taxon>
        <taxon>Marchantiales</taxon>
        <taxon>Marchantiaceae</taxon>
        <taxon>Marchantia</taxon>
    </lineage>
</organism>
<feature type="compositionally biased region" description="Low complexity" evidence="2">
    <location>
        <begin position="155"/>
        <end position="170"/>
    </location>
</feature>
<dbReference type="GO" id="GO:0015031">
    <property type="term" value="P:protein transport"/>
    <property type="evidence" value="ECO:0007669"/>
    <property type="project" value="UniProtKB-KW"/>
</dbReference>
<dbReference type="PANTHER" id="PTHR19305:SF35">
    <property type="entry name" value="SYNTAXIN-72"/>
    <property type="match status" value="1"/>
</dbReference>
<feature type="region of interest" description="Disordered" evidence="2">
    <location>
        <begin position="129"/>
        <end position="183"/>
    </location>
</feature>
<evidence type="ECO:0000256" key="2">
    <source>
        <dbReference type="SAM" id="MobiDB-lite"/>
    </source>
</evidence>
<evidence type="ECO:0000256" key="1">
    <source>
        <dbReference type="ARBA" id="ARBA00022927"/>
    </source>
</evidence>
<dbReference type="Gene3D" id="1.20.5.110">
    <property type="match status" value="1"/>
</dbReference>
<dbReference type="InterPro" id="IPR000727">
    <property type="entry name" value="T_SNARE_dom"/>
</dbReference>
<dbReference type="AlphaFoldDB" id="A0A176WQH2"/>
<comment type="caution">
    <text evidence="4">The sequence shown here is derived from an EMBL/GenBank/DDBJ whole genome shotgun (WGS) entry which is preliminary data.</text>
</comment>
<reference evidence="4" key="1">
    <citation type="submission" date="2016-03" db="EMBL/GenBank/DDBJ databases">
        <title>Mechanisms controlling the formation of the plant cell surface in tip-growing cells are functionally conserved among land plants.</title>
        <authorList>
            <person name="Honkanen S."/>
            <person name="Jones V.A."/>
            <person name="Morieri G."/>
            <person name="Champion C."/>
            <person name="Hetherington A.J."/>
            <person name="Kelly S."/>
            <person name="Saint-Marcoux D."/>
            <person name="Proust H."/>
            <person name="Prescott H."/>
            <person name="Dolan L."/>
        </authorList>
    </citation>
    <scope>NUCLEOTIDE SEQUENCE [LARGE SCALE GENOMIC DNA]</scope>
    <source>
        <tissue evidence="4">Whole gametophyte</tissue>
    </source>
</reference>
<keyword evidence="5" id="KW-1185">Reference proteome</keyword>
<name>A0A176WQH2_MARPO</name>
<proteinExistence type="predicted"/>
<gene>
    <name evidence="4" type="ORF">AXG93_3546s1070</name>
</gene>
<dbReference type="GO" id="GO:0005886">
    <property type="term" value="C:plasma membrane"/>
    <property type="evidence" value="ECO:0007669"/>
    <property type="project" value="TreeGrafter"/>
</dbReference>
<protein>
    <recommendedName>
        <fullName evidence="3">t-SNARE coiled-coil homology domain-containing protein</fullName>
    </recommendedName>
</protein>
<dbReference type="PROSITE" id="PS50192">
    <property type="entry name" value="T_SNARE"/>
    <property type="match status" value="1"/>
</dbReference>
<dbReference type="EMBL" id="LVLJ01000183">
    <property type="protein sequence ID" value="OAE35349.1"/>
    <property type="molecule type" value="Genomic_DNA"/>
</dbReference>
<accession>A0A176WQH2</accession>
<evidence type="ECO:0000313" key="4">
    <source>
        <dbReference type="EMBL" id="OAE35349.1"/>
    </source>
</evidence>
<dbReference type="Proteomes" id="UP000077202">
    <property type="component" value="Unassembled WGS sequence"/>
</dbReference>